<proteinExistence type="predicted"/>
<gene>
    <name evidence="1" type="ORF">Ahy_B03g062352</name>
</gene>
<comment type="caution">
    <text evidence="1">The sequence shown here is derived from an EMBL/GenBank/DDBJ whole genome shotgun (WGS) entry which is preliminary data.</text>
</comment>
<keyword evidence="2" id="KW-1185">Reference proteome</keyword>
<evidence type="ECO:0000313" key="1">
    <source>
        <dbReference type="EMBL" id="RYR17648.1"/>
    </source>
</evidence>
<dbReference type="EMBL" id="SDMP01000013">
    <property type="protein sequence ID" value="RYR17648.1"/>
    <property type="molecule type" value="Genomic_DNA"/>
</dbReference>
<dbReference type="InterPro" id="IPR028896">
    <property type="entry name" value="GcvT/YgfZ/DmdA"/>
</dbReference>
<dbReference type="Proteomes" id="UP000289738">
    <property type="component" value="Chromosome B03"/>
</dbReference>
<accession>A0A444ZU02</accession>
<organism evidence="1 2">
    <name type="scientific">Arachis hypogaea</name>
    <name type="common">Peanut</name>
    <dbReference type="NCBI Taxonomy" id="3818"/>
    <lineage>
        <taxon>Eukaryota</taxon>
        <taxon>Viridiplantae</taxon>
        <taxon>Streptophyta</taxon>
        <taxon>Embryophyta</taxon>
        <taxon>Tracheophyta</taxon>
        <taxon>Spermatophyta</taxon>
        <taxon>Magnoliopsida</taxon>
        <taxon>eudicotyledons</taxon>
        <taxon>Gunneridae</taxon>
        <taxon>Pentapetalae</taxon>
        <taxon>rosids</taxon>
        <taxon>fabids</taxon>
        <taxon>Fabales</taxon>
        <taxon>Fabaceae</taxon>
        <taxon>Papilionoideae</taxon>
        <taxon>50 kb inversion clade</taxon>
        <taxon>dalbergioids sensu lato</taxon>
        <taxon>Dalbergieae</taxon>
        <taxon>Pterocarpus clade</taxon>
        <taxon>Arachis</taxon>
    </lineage>
</organism>
<dbReference type="InterPro" id="IPR027266">
    <property type="entry name" value="TrmE/GcvT-like"/>
</dbReference>
<name>A0A444ZU02_ARAHY</name>
<dbReference type="AlphaFoldDB" id="A0A444ZU02"/>
<dbReference type="GO" id="GO:0005739">
    <property type="term" value="C:mitochondrion"/>
    <property type="evidence" value="ECO:0007669"/>
    <property type="project" value="TreeGrafter"/>
</dbReference>
<dbReference type="PANTHER" id="PTHR43757:SF14">
    <property type="entry name" value="GLYCINE CLEAVAGE T-PROTEIN FAMILY"/>
    <property type="match status" value="1"/>
</dbReference>
<evidence type="ECO:0000313" key="2">
    <source>
        <dbReference type="Proteomes" id="UP000289738"/>
    </source>
</evidence>
<sequence length="160" mass="18240">MATTTTTTMLVASHLSLLSRYRVPRNAAFWSPHHHHHHQKSKLNSWSISANSFDLSPPPIDHDFLVLGFLRKGSLKHFIMMMKRSMARRTELRGEDRTQFLHNQTTANFECLQPGQGCDTAFVTPTARTIDIAHAWIMKNAITLVVSPETCRTITEMLNK</sequence>
<reference evidence="1 2" key="1">
    <citation type="submission" date="2019-01" db="EMBL/GenBank/DDBJ databases">
        <title>Sequencing of cultivated peanut Arachis hypogaea provides insights into genome evolution and oil improvement.</title>
        <authorList>
            <person name="Chen X."/>
        </authorList>
    </citation>
    <scope>NUCLEOTIDE SEQUENCE [LARGE SCALE GENOMIC DNA]</scope>
    <source>
        <strain evidence="2">cv. Fuhuasheng</strain>
        <tissue evidence="1">Leaves</tissue>
    </source>
</reference>
<dbReference type="PANTHER" id="PTHR43757">
    <property type="entry name" value="AMINOMETHYLTRANSFERASE"/>
    <property type="match status" value="1"/>
</dbReference>
<protein>
    <submittedName>
        <fullName evidence="1">Uncharacterized protein</fullName>
    </submittedName>
</protein>
<dbReference type="Gene3D" id="3.30.1360.120">
    <property type="entry name" value="Probable tRNA modification gtpase trme, domain 1"/>
    <property type="match status" value="1"/>
</dbReference>
<dbReference type="SUPFAM" id="SSF103025">
    <property type="entry name" value="Folate-binding domain"/>
    <property type="match status" value="1"/>
</dbReference>